<proteinExistence type="predicted"/>
<name>A0A1Y5F944_9BACT</name>
<comment type="caution">
    <text evidence="1">The sequence shown here is derived from an EMBL/GenBank/DDBJ whole genome shotgun (WGS) entry which is preliminary data.</text>
</comment>
<evidence type="ECO:0000313" key="2">
    <source>
        <dbReference type="Proteomes" id="UP000196531"/>
    </source>
</evidence>
<accession>A0A1Y5F944</accession>
<protein>
    <submittedName>
        <fullName evidence="1">Uncharacterized protein</fullName>
    </submittedName>
</protein>
<dbReference type="AlphaFoldDB" id="A0A1Y5F944"/>
<reference evidence="2" key="1">
    <citation type="journal article" date="2017" name="Proc. Natl. Acad. Sci. U.S.A.">
        <title>Simulation of Deepwater Horizon oil plume reveals substrate specialization within a complex community of hydrocarbon-degraders.</title>
        <authorList>
            <person name="Hu P."/>
            <person name="Dubinsky E.A."/>
            <person name="Probst A.J."/>
            <person name="Wang J."/>
            <person name="Sieber C.M.K."/>
            <person name="Tom L.M."/>
            <person name="Gardinali P."/>
            <person name="Banfield J.F."/>
            <person name="Atlas R.M."/>
            <person name="Andersen G.L."/>
        </authorList>
    </citation>
    <scope>NUCLEOTIDE SEQUENCE [LARGE SCALE GENOMIC DNA]</scope>
</reference>
<organism evidence="1 2">
    <name type="scientific">Halobacteriovorax marinus</name>
    <dbReference type="NCBI Taxonomy" id="97084"/>
    <lineage>
        <taxon>Bacteria</taxon>
        <taxon>Pseudomonadati</taxon>
        <taxon>Bdellovibrionota</taxon>
        <taxon>Bacteriovoracia</taxon>
        <taxon>Bacteriovoracales</taxon>
        <taxon>Halobacteriovoraceae</taxon>
        <taxon>Halobacteriovorax</taxon>
    </lineage>
</organism>
<sequence>MSKGYEELPLFFTNLKVPISSMPTFIQNHVKIQNGEDSTIFLGKIILSWPVISNKKNRCFPSIFL</sequence>
<evidence type="ECO:0000313" key="1">
    <source>
        <dbReference type="EMBL" id="OUR97403.1"/>
    </source>
</evidence>
<gene>
    <name evidence="1" type="ORF">A9Q84_13845</name>
</gene>
<dbReference type="Proteomes" id="UP000196531">
    <property type="component" value="Unassembled WGS sequence"/>
</dbReference>
<dbReference type="EMBL" id="MAAO01000006">
    <property type="protein sequence ID" value="OUR97403.1"/>
    <property type="molecule type" value="Genomic_DNA"/>
</dbReference>